<accession>A0A453I7B7</accession>
<dbReference type="SMART" id="SM01010">
    <property type="entry name" value="AMPKBI"/>
    <property type="match status" value="1"/>
</dbReference>
<name>A0A453I7B7_AEGTS</name>
<evidence type="ECO:0000256" key="2">
    <source>
        <dbReference type="SAM" id="MobiDB-lite"/>
    </source>
</evidence>
<dbReference type="InterPro" id="IPR043554">
    <property type="entry name" value="KINB"/>
</dbReference>
<dbReference type="AlphaFoldDB" id="A0A453I7B7"/>
<dbReference type="PANTHER" id="PTHR46316:SF4">
    <property type="entry name" value="BETA SUBUNIT 1 OF SNRK1"/>
    <property type="match status" value="1"/>
</dbReference>
<dbReference type="InterPro" id="IPR037256">
    <property type="entry name" value="ASC_dom_sf"/>
</dbReference>
<dbReference type="SUPFAM" id="SSF160219">
    <property type="entry name" value="AMPKBI-like"/>
    <property type="match status" value="1"/>
</dbReference>
<organism evidence="4 5">
    <name type="scientific">Aegilops tauschii subsp. strangulata</name>
    <name type="common">Goatgrass</name>
    <dbReference type="NCBI Taxonomy" id="200361"/>
    <lineage>
        <taxon>Eukaryota</taxon>
        <taxon>Viridiplantae</taxon>
        <taxon>Streptophyta</taxon>
        <taxon>Embryophyta</taxon>
        <taxon>Tracheophyta</taxon>
        <taxon>Spermatophyta</taxon>
        <taxon>Magnoliopsida</taxon>
        <taxon>Liliopsida</taxon>
        <taxon>Poales</taxon>
        <taxon>Poaceae</taxon>
        <taxon>BOP clade</taxon>
        <taxon>Pooideae</taxon>
        <taxon>Triticodae</taxon>
        <taxon>Triticeae</taxon>
        <taxon>Triticinae</taxon>
        <taxon>Aegilops</taxon>
    </lineage>
</organism>
<dbReference type="InterPro" id="IPR006828">
    <property type="entry name" value="ASC_dom"/>
</dbReference>
<protein>
    <recommendedName>
        <fullName evidence="3">Association with the SNF1 complex (ASC) domain-containing protein</fullName>
    </recommendedName>
</protein>
<reference evidence="5" key="2">
    <citation type="journal article" date="2017" name="Nat. Plants">
        <title>The Aegilops tauschii genome reveals multiple impacts of transposons.</title>
        <authorList>
            <person name="Zhao G."/>
            <person name="Zou C."/>
            <person name="Li K."/>
            <person name="Wang K."/>
            <person name="Li T."/>
            <person name="Gao L."/>
            <person name="Zhang X."/>
            <person name="Wang H."/>
            <person name="Yang Z."/>
            <person name="Liu X."/>
            <person name="Jiang W."/>
            <person name="Mao L."/>
            <person name="Kong X."/>
            <person name="Jiao Y."/>
            <person name="Jia J."/>
        </authorList>
    </citation>
    <scope>NUCLEOTIDE SEQUENCE [LARGE SCALE GENOMIC DNA]</scope>
    <source>
        <strain evidence="5">cv. AL8/78</strain>
    </source>
</reference>
<dbReference type="InterPro" id="IPR014756">
    <property type="entry name" value="Ig_E-set"/>
</dbReference>
<dbReference type="InterPro" id="IPR013783">
    <property type="entry name" value="Ig-like_fold"/>
</dbReference>
<feature type="domain" description="Association with the SNF1 complex (ASC)" evidence="3">
    <location>
        <begin position="299"/>
        <end position="385"/>
    </location>
</feature>
<dbReference type="InterPro" id="IPR032640">
    <property type="entry name" value="AMPK1_CBM"/>
</dbReference>
<dbReference type="GO" id="GO:0009507">
    <property type="term" value="C:chloroplast"/>
    <property type="evidence" value="ECO:0007669"/>
    <property type="project" value="UniProtKB-ARBA"/>
</dbReference>
<reference evidence="4" key="4">
    <citation type="submission" date="2019-03" db="UniProtKB">
        <authorList>
            <consortium name="EnsemblPlants"/>
        </authorList>
    </citation>
    <scope>IDENTIFICATION</scope>
</reference>
<dbReference type="Gramene" id="AET4Gv20469200.3">
    <property type="protein sequence ID" value="AET4Gv20469200.3"/>
    <property type="gene ID" value="AET4Gv20469200"/>
</dbReference>
<dbReference type="Proteomes" id="UP000015105">
    <property type="component" value="Chromosome 4D"/>
</dbReference>
<evidence type="ECO:0000259" key="3">
    <source>
        <dbReference type="SMART" id="SM01010"/>
    </source>
</evidence>
<dbReference type="SUPFAM" id="SSF81296">
    <property type="entry name" value="E set domains"/>
    <property type="match status" value="1"/>
</dbReference>
<reference evidence="4" key="3">
    <citation type="journal article" date="2017" name="Nature">
        <title>Genome sequence of the progenitor of the wheat D genome Aegilops tauschii.</title>
        <authorList>
            <person name="Luo M.C."/>
            <person name="Gu Y.Q."/>
            <person name="Puiu D."/>
            <person name="Wang H."/>
            <person name="Twardziok S.O."/>
            <person name="Deal K.R."/>
            <person name="Huo N."/>
            <person name="Zhu T."/>
            <person name="Wang L."/>
            <person name="Wang Y."/>
            <person name="McGuire P.E."/>
            <person name="Liu S."/>
            <person name="Long H."/>
            <person name="Ramasamy R.K."/>
            <person name="Rodriguez J.C."/>
            <person name="Van S.L."/>
            <person name="Yuan L."/>
            <person name="Wang Z."/>
            <person name="Xia Z."/>
            <person name="Xiao L."/>
            <person name="Anderson O.D."/>
            <person name="Ouyang S."/>
            <person name="Liang Y."/>
            <person name="Zimin A.V."/>
            <person name="Pertea G."/>
            <person name="Qi P."/>
            <person name="Bennetzen J.L."/>
            <person name="Dai X."/>
            <person name="Dawson M.W."/>
            <person name="Muller H.G."/>
            <person name="Kugler K."/>
            <person name="Rivarola-Duarte L."/>
            <person name="Spannagl M."/>
            <person name="Mayer K.F.X."/>
            <person name="Lu F.H."/>
            <person name="Bevan M.W."/>
            <person name="Leroy P."/>
            <person name="Li P."/>
            <person name="You F.M."/>
            <person name="Sun Q."/>
            <person name="Liu Z."/>
            <person name="Lyons E."/>
            <person name="Wicker T."/>
            <person name="Salzberg S.L."/>
            <person name="Devos K.M."/>
            <person name="Dvorak J."/>
        </authorList>
    </citation>
    <scope>NUCLEOTIDE SEQUENCE [LARGE SCALE GENOMIC DNA]</scope>
    <source>
        <strain evidence="4">cv. AL8/78</strain>
    </source>
</reference>
<dbReference type="CDD" id="cd02859">
    <property type="entry name" value="E_set_AMPKbeta_like_N"/>
    <property type="match status" value="1"/>
</dbReference>
<evidence type="ECO:0000313" key="4">
    <source>
        <dbReference type="EnsemblPlants" id="AET4Gv20469200.3"/>
    </source>
</evidence>
<feature type="region of interest" description="Disordered" evidence="2">
    <location>
        <begin position="293"/>
        <end position="319"/>
    </location>
</feature>
<keyword evidence="5" id="KW-1185">Reference proteome</keyword>
<dbReference type="Pfam" id="PF04739">
    <property type="entry name" value="AMPKBI"/>
    <property type="match status" value="1"/>
</dbReference>
<comment type="similarity">
    <text evidence="1">Belongs to the 5'-AMP-activated protein kinase beta subunit family.</text>
</comment>
<dbReference type="EnsemblPlants" id="AET4Gv20469200.3">
    <property type="protein sequence ID" value="AET4Gv20469200.3"/>
    <property type="gene ID" value="AET4Gv20469200"/>
</dbReference>
<dbReference type="STRING" id="200361.A0A453I7B7"/>
<feature type="compositionally biased region" description="Low complexity" evidence="2">
    <location>
        <begin position="44"/>
        <end position="58"/>
    </location>
</feature>
<evidence type="ECO:0000256" key="1">
    <source>
        <dbReference type="ARBA" id="ARBA00010926"/>
    </source>
</evidence>
<proteinExistence type="inferred from homology"/>
<reference evidence="5" key="1">
    <citation type="journal article" date="2014" name="Science">
        <title>Ancient hybridizations among the ancestral genomes of bread wheat.</title>
        <authorList>
            <consortium name="International Wheat Genome Sequencing Consortium,"/>
            <person name="Marcussen T."/>
            <person name="Sandve S.R."/>
            <person name="Heier L."/>
            <person name="Spannagl M."/>
            <person name="Pfeifer M."/>
            <person name="Jakobsen K.S."/>
            <person name="Wulff B.B."/>
            <person name="Steuernagel B."/>
            <person name="Mayer K.F."/>
            <person name="Olsen O.A."/>
        </authorList>
    </citation>
    <scope>NUCLEOTIDE SEQUENCE [LARGE SCALE GENOMIC DNA]</scope>
    <source>
        <strain evidence="5">cv. AL8/78</strain>
    </source>
</reference>
<dbReference type="Gene3D" id="6.20.250.60">
    <property type="match status" value="1"/>
</dbReference>
<dbReference type="Gene3D" id="2.60.40.10">
    <property type="entry name" value="Immunoglobulins"/>
    <property type="match status" value="1"/>
</dbReference>
<feature type="compositionally biased region" description="Low complexity" evidence="2">
    <location>
        <begin position="293"/>
        <end position="308"/>
    </location>
</feature>
<feature type="compositionally biased region" description="Acidic residues" evidence="2">
    <location>
        <begin position="106"/>
        <end position="117"/>
    </location>
</feature>
<dbReference type="Pfam" id="PF16561">
    <property type="entry name" value="AMPK1_CBM"/>
    <property type="match status" value="1"/>
</dbReference>
<evidence type="ECO:0000313" key="5">
    <source>
        <dbReference type="Proteomes" id="UP000015105"/>
    </source>
</evidence>
<reference evidence="4" key="5">
    <citation type="journal article" date="2021" name="G3 (Bethesda)">
        <title>Aegilops tauschii genome assembly Aet v5.0 features greater sequence contiguity and improved annotation.</title>
        <authorList>
            <person name="Wang L."/>
            <person name="Zhu T."/>
            <person name="Rodriguez J.C."/>
            <person name="Deal K.R."/>
            <person name="Dubcovsky J."/>
            <person name="McGuire P.E."/>
            <person name="Lux T."/>
            <person name="Spannagl M."/>
            <person name="Mayer K.F.X."/>
            <person name="Baldrich P."/>
            <person name="Meyers B.C."/>
            <person name="Huo N."/>
            <person name="Gu Y.Q."/>
            <person name="Zhou H."/>
            <person name="Devos K.M."/>
            <person name="Bennetzen J.L."/>
            <person name="Unver T."/>
            <person name="Budak H."/>
            <person name="Gulick P.J."/>
            <person name="Galiba G."/>
            <person name="Kalapos B."/>
            <person name="Nelson D.R."/>
            <person name="Li P."/>
            <person name="You F.M."/>
            <person name="Luo M.C."/>
            <person name="Dvorak J."/>
        </authorList>
    </citation>
    <scope>NUCLEOTIDE SEQUENCE [LARGE SCALE GENOMIC DNA]</scope>
    <source>
        <strain evidence="4">cv. AL8/78</strain>
    </source>
</reference>
<feature type="region of interest" description="Disordered" evidence="2">
    <location>
        <begin position="1"/>
        <end position="129"/>
    </location>
</feature>
<sequence length="387" mass="41195">AAGPRGADATVTVQPTSAGCTGAATLPGQGAGSGTRLITRPNGRSHPSLSRSSSLPPRATAAPQRSEWHFRDFAAAGGGRRREGGKEAMGNASGREEDAAAPGEADAADVDVEDGGDDSSARGFPPYGGGANHVRRACSVGVVGASAGPGSPPGSPGRSLSPRMFVPQTPVPPLQRPADVTPVFDEILMNEQEEEFDGPPQKEIPALIVWTLGGKNVSVEGSWDNWKSRKPMQKSGKDHSLLLILPSGVYRYRFVVDGERRCFPDLPCETDAMGNAVNLLDVHDFVPESVESVSEFEAPPSPESSYSFQSPEEKDFAKEPPALPSQLHLGVLNSQNSEEICARPQHIVLNHLFIEKGWGAHPLVALGVTHRFESKYVTVVLYKPIER</sequence>
<dbReference type="PANTHER" id="PTHR46316">
    <property type="entry name" value="SNF1-RELATED PROTEIN KINASE REGULATORY SUBUNIT BETA-1"/>
    <property type="match status" value="1"/>
</dbReference>